<dbReference type="PANTHER" id="PTHR46355">
    <property type="entry name" value="UPF0428 PROTEIN CXORF56"/>
    <property type="match status" value="1"/>
</dbReference>
<dbReference type="AlphaFoldDB" id="A0A1J1HD60"/>
<name>A0A1J1HD60_PLARL</name>
<dbReference type="GeneID" id="39739055"/>
<proteinExistence type="inferred from homology"/>
<dbReference type="KEGG" id="prel:PRELSG_1462300"/>
<dbReference type="Proteomes" id="UP000220158">
    <property type="component" value="Chromosome 14"/>
</dbReference>
<dbReference type="InterPro" id="IPR057965">
    <property type="entry name" value="STEEP1_dom"/>
</dbReference>
<dbReference type="RefSeq" id="XP_028535408.1">
    <property type="nucleotide sequence ID" value="XM_028679724.1"/>
</dbReference>
<gene>
    <name evidence="3" type="ORF">PRELSG_1462300</name>
</gene>
<sequence length="162" mass="19409">MEDENKEKNEISLLEIKRKVQTELEALKDDNKQKKFRILNYTSKDSFVGKIEKDFLIYFCFLCGFNCLISEIDINNLPTRKTDSSIIFPCKKIIHKKNHKIQTKRILIKRRDGVEVQYRILCKECNVPIGYINDLNYDNSYIYYYNYSMLKDQTKCKIFTDM</sequence>
<organism evidence="3 4">
    <name type="scientific">Plasmodium relictum</name>
    <dbReference type="NCBI Taxonomy" id="85471"/>
    <lineage>
        <taxon>Eukaryota</taxon>
        <taxon>Sar</taxon>
        <taxon>Alveolata</taxon>
        <taxon>Apicomplexa</taxon>
        <taxon>Aconoidasida</taxon>
        <taxon>Haemosporida</taxon>
        <taxon>Plasmodiidae</taxon>
        <taxon>Plasmodium</taxon>
        <taxon>Plasmodium (Haemamoeba)</taxon>
    </lineage>
</organism>
<comment type="similarity">
    <text evidence="1">Belongs to the STEEP1 family.</text>
</comment>
<evidence type="ECO:0000313" key="4">
    <source>
        <dbReference type="Proteomes" id="UP000220158"/>
    </source>
</evidence>
<dbReference type="OMA" id="FNEPTRM"/>
<dbReference type="Pfam" id="PF25809">
    <property type="entry name" value="STEEP1"/>
    <property type="match status" value="1"/>
</dbReference>
<feature type="domain" description="STEEP1" evidence="2">
    <location>
        <begin position="52"/>
        <end position="156"/>
    </location>
</feature>
<dbReference type="InterPro" id="IPR029704">
    <property type="entry name" value="STEEP-like"/>
</dbReference>
<accession>A0A1J1HD60</accession>
<protein>
    <recommendedName>
        <fullName evidence="2">STEEP1 domain-containing protein</fullName>
    </recommendedName>
</protein>
<dbReference type="PANTHER" id="PTHR46355:SF1">
    <property type="entry name" value="STING ER EXIT PROTEIN"/>
    <property type="match status" value="1"/>
</dbReference>
<keyword evidence="4" id="KW-1185">Reference proteome</keyword>
<reference evidence="3 4" key="1">
    <citation type="submission" date="2015-04" db="EMBL/GenBank/DDBJ databases">
        <authorList>
            <consortium name="Pathogen Informatics"/>
        </authorList>
    </citation>
    <scope>NUCLEOTIDE SEQUENCE [LARGE SCALE GENOMIC DNA]</scope>
    <source>
        <strain evidence="3 4">SGS1</strain>
    </source>
</reference>
<evidence type="ECO:0000256" key="1">
    <source>
        <dbReference type="ARBA" id="ARBA00024205"/>
    </source>
</evidence>
<dbReference type="GO" id="GO:0006888">
    <property type="term" value="P:endoplasmic reticulum to Golgi vesicle-mediated transport"/>
    <property type="evidence" value="ECO:0007669"/>
    <property type="project" value="TreeGrafter"/>
</dbReference>
<evidence type="ECO:0000259" key="2">
    <source>
        <dbReference type="Pfam" id="PF25809"/>
    </source>
</evidence>
<dbReference type="OrthoDB" id="418131at2759"/>
<dbReference type="GO" id="GO:0090158">
    <property type="term" value="P:endoplasmic reticulum membrane organization"/>
    <property type="evidence" value="ECO:0007669"/>
    <property type="project" value="TreeGrafter"/>
</dbReference>
<dbReference type="EMBL" id="LN835309">
    <property type="protein sequence ID" value="CRH02888.1"/>
    <property type="molecule type" value="Genomic_DNA"/>
</dbReference>
<evidence type="ECO:0000313" key="3">
    <source>
        <dbReference type="EMBL" id="CRH02888.1"/>
    </source>
</evidence>
<dbReference type="VEuPathDB" id="PlasmoDB:PRELSG_1462300"/>
<dbReference type="GO" id="GO:0005737">
    <property type="term" value="C:cytoplasm"/>
    <property type="evidence" value="ECO:0007669"/>
    <property type="project" value="GOC"/>
</dbReference>